<evidence type="ECO:0000256" key="18">
    <source>
        <dbReference type="ARBA" id="ARBA00040898"/>
    </source>
</evidence>
<dbReference type="FunFam" id="3.90.550.50:FF:000017">
    <property type="entry name" value="Glycoprotein-N-acetylgalactosamine 3-beta-galactosyltransferase 1"/>
    <property type="match status" value="1"/>
</dbReference>
<keyword evidence="16" id="KW-0325">Glycoprotein</keyword>
<evidence type="ECO:0000256" key="22">
    <source>
        <dbReference type="ARBA" id="ARBA00059245"/>
    </source>
</evidence>
<evidence type="ECO:0000313" key="25">
    <source>
        <dbReference type="Proteomes" id="UP000887578"/>
    </source>
</evidence>
<comment type="function">
    <text evidence="22">Glycosyltransferase that generates the core 1 O-glycan Gal-beta1-3GalNAc-alpha1-Ser/Thr (T antigen), which is a precursor for many extended O-glycans in glycoproteins.</text>
</comment>
<evidence type="ECO:0000256" key="4">
    <source>
        <dbReference type="ARBA" id="ARBA00006462"/>
    </source>
</evidence>
<comment type="pathway">
    <text evidence="3">Protein modification; protein glycosylation.</text>
</comment>
<protein>
    <recommendedName>
        <fullName evidence="18">Glycoprotein-N-acetylgalactosamine 3-beta-galactosyltransferase 1</fullName>
        <ecNumber evidence="6">2.4.1.122</ecNumber>
    </recommendedName>
    <alternativeName>
        <fullName evidence="20">Core 1 O-glycan T-synthase</fullName>
    </alternativeName>
    <alternativeName>
        <fullName evidence="21">Core 1 UDP-galactose:N-acetylgalactosamine-alpha-R beta 1,3-galactosyltransferase 1</fullName>
    </alternativeName>
    <alternativeName>
        <fullName evidence="19">Core 1 beta1,3-galactosyltransferase 1</fullName>
    </alternativeName>
</protein>
<keyword evidence="9 23" id="KW-0812">Transmembrane</keyword>
<keyword evidence="25" id="KW-1185">Reference proteome</keyword>
<evidence type="ECO:0000256" key="11">
    <source>
        <dbReference type="ARBA" id="ARBA00022741"/>
    </source>
</evidence>
<evidence type="ECO:0000256" key="21">
    <source>
        <dbReference type="ARBA" id="ARBA00043065"/>
    </source>
</evidence>
<evidence type="ECO:0000256" key="23">
    <source>
        <dbReference type="SAM" id="Phobius"/>
    </source>
</evidence>
<evidence type="ECO:0000256" key="6">
    <source>
        <dbReference type="ARBA" id="ARBA00012557"/>
    </source>
</evidence>
<keyword evidence="15" id="KW-1015">Disulfide bond</keyword>
<feature type="transmembrane region" description="Helical" evidence="23">
    <location>
        <begin position="9"/>
        <end position="30"/>
    </location>
</feature>
<reference evidence="26" key="1">
    <citation type="submission" date="2022-11" db="UniProtKB">
        <authorList>
            <consortium name="WormBaseParasite"/>
        </authorList>
    </citation>
    <scope>IDENTIFICATION</scope>
</reference>
<dbReference type="PANTHER" id="PTHR23033">
    <property type="entry name" value="BETA1,3-GALACTOSYLTRANSFERASE"/>
    <property type="match status" value="1"/>
</dbReference>
<evidence type="ECO:0000256" key="10">
    <source>
        <dbReference type="ARBA" id="ARBA00022723"/>
    </source>
</evidence>
<keyword evidence="14 23" id="KW-0472">Membrane</keyword>
<evidence type="ECO:0000256" key="1">
    <source>
        <dbReference type="ARBA" id="ARBA00001936"/>
    </source>
</evidence>
<dbReference type="Proteomes" id="UP000887578">
    <property type="component" value="Unplaced"/>
</dbReference>
<evidence type="ECO:0000256" key="16">
    <source>
        <dbReference type="ARBA" id="ARBA00023180"/>
    </source>
</evidence>
<keyword evidence="8" id="KW-0808">Transferase</keyword>
<dbReference type="AlphaFoldDB" id="A0A914QV01"/>
<dbReference type="PANTHER" id="PTHR23033:SF14">
    <property type="entry name" value="GLYCOPROTEIN-N-ACETYLGALACTOSAMINE 3-BETA-GALACTOSYLTRANSFERASE 1-RELATED"/>
    <property type="match status" value="1"/>
</dbReference>
<evidence type="ECO:0000256" key="8">
    <source>
        <dbReference type="ARBA" id="ARBA00022679"/>
    </source>
</evidence>
<comment type="cofactor">
    <cofactor evidence="1">
        <name>Mn(2+)</name>
        <dbReference type="ChEBI" id="CHEBI:29035"/>
    </cofactor>
</comment>
<keyword evidence="13 23" id="KW-1133">Transmembrane helix</keyword>
<dbReference type="GO" id="GO:0000166">
    <property type="term" value="F:nucleotide binding"/>
    <property type="evidence" value="ECO:0007669"/>
    <property type="project" value="UniProtKB-KW"/>
</dbReference>
<keyword evidence="10" id="KW-0479">Metal-binding</keyword>
<dbReference type="GO" id="GO:0016020">
    <property type="term" value="C:membrane"/>
    <property type="evidence" value="ECO:0007669"/>
    <property type="project" value="UniProtKB-SubCell"/>
</dbReference>
<keyword evidence="17" id="KW-0464">Manganese</keyword>
<evidence type="ECO:0000256" key="14">
    <source>
        <dbReference type="ARBA" id="ARBA00023136"/>
    </source>
</evidence>
<name>A0A914QV01_9BILA</name>
<evidence type="ECO:0000256" key="15">
    <source>
        <dbReference type="ARBA" id="ARBA00023157"/>
    </source>
</evidence>
<dbReference type="WBParaSite" id="PDA_v2.g5605.t1">
    <property type="protein sequence ID" value="PDA_v2.g5605.t1"/>
    <property type="gene ID" value="PDA_v2.g5605"/>
</dbReference>
<dbReference type="Pfam" id="PF02434">
    <property type="entry name" value="Fringe"/>
    <property type="match status" value="1"/>
</dbReference>
<keyword evidence="12" id="KW-0735">Signal-anchor</keyword>
<evidence type="ECO:0000256" key="7">
    <source>
        <dbReference type="ARBA" id="ARBA00022676"/>
    </source>
</evidence>
<evidence type="ECO:0000313" key="26">
    <source>
        <dbReference type="WBParaSite" id="PDA_v2.g5605.t1"/>
    </source>
</evidence>
<comment type="subunit">
    <text evidence="5">Homodimer; disulfide-linked.</text>
</comment>
<keyword evidence="11" id="KW-0547">Nucleotide-binding</keyword>
<keyword evidence="7" id="KW-0328">Glycosyltransferase</keyword>
<dbReference type="GO" id="GO:0016263">
    <property type="term" value="F:glycoprotein-N-acetylgalactosamine 3-beta-galactosyltransferase activity"/>
    <property type="evidence" value="ECO:0007669"/>
    <property type="project" value="UniProtKB-EC"/>
</dbReference>
<evidence type="ECO:0000256" key="20">
    <source>
        <dbReference type="ARBA" id="ARBA00042009"/>
    </source>
</evidence>
<comment type="similarity">
    <text evidence="4">Belongs to the glycosyltransferase 31 family. Beta3-Gal-T subfamily.</text>
</comment>
<evidence type="ECO:0000256" key="17">
    <source>
        <dbReference type="ARBA" id="ARBA00023211"/>
    </source>
</evidence>
<dbReference type="InterPro" id="IPR026050">
    <property type="entry name" value="C1GALT1/C1GALT1_chp1"/>
</dbReference>
<evidence type="ECO:0000256" key="5">
    <source>
        <dbReference type="ARBA" id="ARBA00011748"/>
    </source>
</evidence>
<evidence type="ECO:0000256" key="13">
    <source>
        <dbReference type="ARBA" id="ARBA00022989"/>
    </source>
</evidence>
<proteinExistence type="inferred from homology"/>
<dbReference type="EC" id="2.4.1.122" evidence="6"/>
<evidence type="ECO:0000256" key="9">
    <source>
        <dbReference type="ARBA" id="ARBA00022692"/>
    </source>
</evidence>
<evidence type="ECO:0000256" key="12">
    <source>
        <dbReference type="ARBA" id="ARBA00022968"/>
    </source>
</evidence>
<feature type="domain" description="Fringe-like glycosyltransferase" evidence="24">
    <location>
        <begin position="93"/>
        <end position="283"/>
    </location>
</feature>
<dbReference type="InterPro" id="IPR003378">
    <property type="entry name" value="Fringe-like_glycosylTrfase"/>
</dbReference>
<dbReference type="GO" id="GO:0030145">
    <property type="term" value="F:manganese ion binding"/>
    <property type="evidence" value="ECO:0007669"/>
    <property type="project" value="UniProtKB-ARBA"/>
</dbReference>
<evidence type="ECO:0000256" key="2">
    <source>
        <dbReference type="ARBA" id="ARBA00004606"/>
    </source>
</evidence>
<evidence type="ECO:0000256" key="19">
    <source>
        <dbReference type="ARBA" id="ARBA00041226"/>
    </source>
</evidence>
<sequence>MVRFGRNAVIFYLFIVIILGFCYVLFFSSIQDSVNQRYTQISNIQQGIHFHDAHSDSEVHDHDAPDEAQQFHPNSPFYHNNDELADEMFKKVRVFCWILTRQQNYESRAIHVKATWARRCNNYVFMSSDDNETLPAIDLHIEEGRNHLWGKTKAAFSYLHKHHLNDYDWFLKADDDTYVIMENLRFMLLAHNPSEPVYFGCKFKPYTKQGYMSGGAGYVLSREALNKFVTEGLTNPRKCSRSEGGPEDLEMGRCLEKIGVKAGDSRDAGGHYRFLPFVPEHHLSTKHYNPKFWFWKYVYYPIKQGPECCSDYAISFHYVNANLMYVLEYLIYHLRPFGINSIKREKTNSSELLKAAYEMSIANMGDDDVFKKGFGDNGEIIYLNSTYFDEKF</sequence>
<accession>A0A914QV01</accession>
<dbReference type="Gene3D" id="3.90.550.50">
    <property type="match status" value="1"/>
</dbReference>
<comment type="subcellular location">
    <subcellularLocation>
        <location evidence="2">Membrane</location>
        <topology evidence="2">Single-pass type II membrane protein</topology>
    </subcellularLocation>
</comment>
<evidence type="ECO:0000259" key="24">
    <source>
        <dbReference type="Pfam" id="PF02434"/>
    </source>
</evidence>
<evidence type="ECO:0000256" key="3">
    <source>
        <dbReference type="ARBA" id="ARBA00004922"/>
    </source>
</evidence>
<organism evidence="25 26">
    <name type="scientific">Panagrolaimus davidi</name>
    <dbReference type="NCBI Taxonomy" id="227884"/>
    <lineage>
        <taxon>Eukaryota</taxon>
        <taxon>Metazoa</taxon>
        <taxon>Ecdysozoa</taxon>
        <taxon>Nematoda</taxon>
        <taxon>Chromadorea</taxon>
        <taxon>Rhabditida</taxon>
        <taxon>Tylenchina</taxon>
        <taxon>Panagrolaimomorpha</taxon>
        <taxon>Panagrolaimoidea</taxon>
        <taxon>Panagrolaimidae</taxon>
        <taxon>Panagrolaimus</taxon>
    </lineage>
</organism>